<dbReference type="Proteomes" id="UP000727456">
    <property type="component" value="Unassembled WGS sequence"/>
</dbReference>
<dbReference type="RefSeq" id="WP_167072135.1">
    <property type="nucleotide sequence ID" value="NZ_JAAOZC010000002.1"/>
</dbReference>
<gene>
    <name evidence="1" type="ORF">FHS31_000850</name>
</gene>
<keyword evidence="2" id="KW-1185">Reference proteome</keyword>
<name>A0ABX0TP00_9SPHN</name>
<evidence type="ECO:0008006" key="3">
    <source>
        <dbReference type="Google" id="ProtNLM"/>
    </source>
</evidence>
<evidence type="ECO:0000313" key="1">
    <source>
        <dbReference type="EMBL" id="NIJ07254.1"/>
    </source>
</evidence>
<reference evidence="1 2" key="1">
    <citation type="submission" date="2020-03" db="EMBL/GenBank/DDBJ databases">
        <title>Genomic Encyclopedia of Type Strains, Phase III (KMG-III): the genomes of soil and plant-associated and newly described type strains.</title>
        <authorList>
            <person name="Whitman W."/>
        </authorList>
    </citation>
    <scope>NUCLEOTIDE SEQUENCE [LARGE SCALE GENOMIC DNA]</scope>
    <source>
        <strain evidence="1 2">CECT 8804</strain>
    </source>
</reference>
<proteinExistence type="predicted"/>
<evidence type="ECO:0000313" key="2">
    <source>
        <dbReference type="Proteomes" id="UP000727456"/>
    </source>
</evidence>
<comment type="caution">
    <text evidence="1">The sequence shown here is derived from an EMBL/GenBank/DDBJ whole genome shotgun (WGS) entry which is preliminary data.</text>
</comment>
<organism evidence="1 2">
    <name type="scientific">Sphingomonas vulcanisoli</name>
    <dbReference type="NCBI Taxonomy" id="1658060"/>
    <lineage>
        <taxon>Bacteria</taxon>
        <taxon>Pseudomonadati</taxon>
        <taxon>Pseudomonadota</taxon>
        <taxon>Alphaproteobacteria</taxon>
        <taxon>Sphingomonadales</taxon>
        <taxon>Sphingomonadaceae</taxon>
        <taxon>Sphingomonas</taxon>
    </lineage>
</organism>
<protein>
    <recommendedName>
        <fullName evidence="3">Transposase</fullName>
    </recommendedName>
</protein>
<accession>A0ABX0TP00</accession>
<sequence>MIAALVRVQRGIHAWLVALDQLAYVSLAIPKYVCRGGEEPSAQETISSKIGRMAIKGHCWALIAEPIVNRFMELWGASPAAPGHCRRAIVAAEAMSRARDAIDDPR</sequence>
<dbReference type="EMBL" id="JAAOZC010000002">
    <property type="protein sequence ID" value="NIJ07254.1"/>
    <property type="molecule type" value="Genomic_DNA"/>
</dbReference>